<feature type="transmembrane region" description="Helical" evidence="7">
    <location>
        <begin position="293"/>
        <end position="312"/>
    </location>
</feature>
<reference evidence="8 9" key="1">
    <citation type="submission" date="2021-03" db="EMBL/GenBank/DDBJ databases">
        <title>Sequencing the genomes of 1000 actinobacteria strains.</title>
        <authorList>
            <person name="Klenk H.-P."/>
        </authorList>
    </citation>
    <scope>NUCLEOTIDE SEQUENCE [LARGE SCALE GENOMIC DNA]</scope>
    <source>
        <strain evidence="8 9">DSM 46713</strain>
    </source>
</reference>
<evidence type="ECO:0000256" key="6">
    <source>
        <dbReference type="ARBA" id="ARBA00023136"/>
    </source>
</evidence>
<dbReference type="InterPro" id="IPR018383">
    <property type="entry name" value="UPF0324_pro"/>
</dbReference>
<evidence type="ECO:0000256" key="1">
    <source>
        <dbReference type="ARBA" id="ARBA00004651"/>
    </source>
</evidence>
<comment type="subcellular location">
    <subcellularLocation>
        <location evidence="1">Cell membrane</location>
        <topology evidence="1">Multi-pass membrane protein</topology>
    </subcellularLocation>
</comment>
<sequence>MKSAQESHPSPNVLSAPPAAAVAGLAPGLTVCAIGTAVALAVSKLVPAVSPLLVGIVLGVILANIVNVPQQLAPGLQFSSKRLLRVGVALLGLQLMIGDIFKLGWGVIVMVVAIVALGIGGTMLMGRFLGLSWTQRLLIACGFSICGAAAAAAVDGVIDAEEEEVITAVALVVIFGTLMIPAIPLLSNLIGLSDHQAGLWAGGSIHEVAQVVATGSAIGSAGLGAAVVVKLARVLMLAPVMAVVSVRQRRLARDEAGSVRPPLVPLFVIAFLACVTLRSTGLVPAGLLAEAKVVQTALLTAAMFALGVGVHFTTLRKVGVRPFVLATVSTVWVAVIALAGVVLIGS</sequence>
<dbReference type="Proteomes" id="UP000694460">
    <property type="component" value="Unassembled WGS sequence"/>
</dbReference>
<dbReference type="PANTHER" id="PTHR30106:SF2">
    <property type="entry name" value="UPF0324 INNER MEMBRANE PROTEIN YEIH"/>
    <property type="match status" value="1"/>
</dbReference>
<evidence type="ECO:0000256" key="3">
    <source>
        <dbReference type="ARBA" id="ARBA00022475"/>
    </source>
</evidence>
<gene>
    <name evidence="8" type="ORF">JOF57_003150</name>
</gene>
<evidence type="ECO:0000256" key="7">
    <source>
        <dbReference type="SAM" id="Phobius"/>
    </source>
</evidence>
<comment type="caution">
    <text evidence="8">The sequence shown here is derived from an EMBL/GenBank/DDBJ whole genome shotgun (WGS) entry which is preliminary data.</text>
</comment>
<evidence type="ECO:0000256" key="2">
    <source>
        <dbReference type="ARBA" id="ARBA00007977"/>
    </source>
</evidence>
<dbReference type="RefSeq" id="WP_307870029.1">
    <property type="nucleotide sequence ID" value="NZ_JAGIOP010000002.1"/>
</dbReference>
<evidence type="ECO:0000256" key="4">
    <source>
        <dbReference type="ARBA" id="ARBA00022692"/>
    </source>
</evidence>
<dbReference type="Pfam" id="PF03601">
    <property type="entry name" value="Cons_hypoth698"/>
    <property type="match status" value="1"/>
</dbReference>
<feature type="transmembrane region" description="Helical" evidence="7">
    <location>
        <begin position="324"/>
        <end position="344"/>
    </location>
</feature>
<evidence type="ECO:0000256" key="5">
    <source>
        <dbReference type="ARBA" id="ARBA00022989"/>
    </source>
</evidence>
<feature type="transmembrane region" description="Helical" evidence="7">
    <location>
        <begin position="266"/>
        <end position="287"/>
    </location>
</feature>
<evidence type="ECO:0000313" key="9">
    <source>
        <dbReference type="Proteomes" id="UP000694460"/>
    </source>
</evidence>
<feature type="transmembrane region" description="Helical" evidence="7">
    <location>
        <begin position="20"/>
        <end position="42"/>
    </location>
</feature>
<dbReference type="EMBL" id="JAGIOP010000002">
    <property type="protein sequence ID" value="MBP2453237.1"/>
    <property type="molecule type" value="Genomic_DNA"/>
</dbReference>
<protein>
    <submittedName>
        <fullName evidence="8">Integral membrane protein (TIGR00698 family)</fullName>
    </submittedName>
</protein>
<feature type="transmembrane region" description="Helical" evidence="7">
    <location>
        <begin position="137"/>
        <end position="154"/>
    </location>
</feature>
<keyword evidence="3" id="KW-1003">Cell membrane</keyword>
<keyword evidence="5 7" id="KW-1133">Transmembrane helix</keyword>
<feature type="transmembrane region" description="Helical" evidence="7">
    <location>
        <begin position="48"/>
        <end position="68"/>
    </location>
</feature>
<comment type="similarity">
    <text evidence="2">Belongs to the UPF0324 family.</text>
</comment>
<name>A0ABS4ZUP6_9MYCO</name>
<feature type="transmembrane region" description="Helical" evidence="7">
    <location>
        <begin position="198"/>
        <end position="218"/>
    </location>
</feature>
<keyword evidence="9" id="KW-1185">Reference proteome</keyword>
<accession>A0ABS4ZUP6</accession>
<evidence type="ECO:0000313" key="8">
    <source>
        <dbReference type="EMBL" id="MBP2453237.1"/>
    </source>
</evidence>
<proteinExistence type="inferred from homology"/>
<keyword evidence="4 7" id="KW-0812">Transmembrane</keyword>
<keyword evidence="6 7" id="KW-0472">Membrane</keyword>
<dbReference type="PANTHER" id="PTHR30106">
    <property type="entry name" value="INNER MEMBRANE PROTEIN YEIH-RELATED"/>
    <property type="match status" value="1"/>
</dbReference>
<organism evidence="8 9">
    <name type="scientific">Mycolicibacterium lutetiense</name>
    <dbReference type="NCBI Taxonomy" id="1641992"/>
    <lineage>
        <taxon>Bacteria</taxon>
        <taxon>Bacillati</taxon>
        <taxon>Actinomycetota</taxon>
        <taxon>Actinomycetes</taxon>
        <taxon>Mycobacteriales</taxon>
        <taxon>Mycobacteriaceae</taxon>
        <taxon>Mycolicibacterium</taxon>
    </lineage>
</organism>
<feature type="transmembrane region" description="Helical" evidence="7">
    <location>
        <begin position="103"/>
        <end position="125"/>
    </location>
</feature>
<feature type="transmembrane region" description="Helical" evidence="7">
    <location>
        <begin position="166"/>
        <end position="186"/>
    </location>
</feature>